<reference evidence="2" key="1">
    <citation type="submission" date="2021-04" db="EMBL/GenBank/DDBJ databases">
        <authorList>
            <person name="Tunstrom K."/>
        </authorList>
    </citation>
    <scope>NUCLEOTIDE SEQUENCE</scope>
</reference>
<proteinExistence type="predicted"/>
<dbReference type="EMBL" id="CAJQZP010000978">
    <property type="protein sequence ID" value="CAG5005800.1"/>
    <property type="molecule type" value="Genomic_DNA"/>
</dbReference>
<accession>A0A8S3X981</accession>
<dbReference type="Proteomes" id="UP000691718">
    <property type="component" value="Unassembled WGS sequence"/>
</dbReference>
<gene>
    <name evidence="2" type="ORF">PAPOLLO_LOCUS14636</name>
</gene>
<sequence length="68" mass="7900">MRMFGVCGTGWIRREDIAARPGGRWRKRGRAQRRTRRTRRRNPHGPAPVAARSWRACLHGFDALDEAM</sequence>
<evidence type="ECO:0000256" key="1">
    <source>
        <dbReference type="SAM" id="MobiDB-lite"/>
    </source>
</evidence>
<comment type="caution">
    <text evidence="2">The sequence shown here is derived from an EMBL/GenBank/DDBJ whole genome shotgun (WGS) entry which is preliminary data.</text>
</comment>
<evidence type="ECO:0000313" key="3">
    <source>
        <dbReference type="Proteomes" id="UP000691718"/>
    </source>
</evidence>
<name>A0A8S3X981_PARAO</name>
<evidence type="ECO:0000313" key="2">
    <source>
        <dbReference type="EMBL" id="CAG5005800.1"/>
    </source>
</evidence>
<organism evidence="2 3">
    <name type="scientific">Parnassius apollo</name>
    <name type="common">Apollo butterfly</name>
    <name type="synonym">Papilio apollo</name>
    <dbReference type="NCBI Taxonomy" id="110799"/>
    <lineage>
        <taxon>Eukaryota</taxon>
        <taxon>Metazoa</taxon>
        <taxon>Ecdysozoa</taxon>
        <taxon>Arthropoda</taxon>
        <taxon>Hexapoda</taxon>
        <taxon>Insecta</taxon>
        <taxon>Pterygota</taxon>
        <taxon>Neoptera</taxon>
        <taxon>Endopterygota</taxon>
        <taxon>Lepidoptera</taxon>
        <taxon>Glossata</taxon>
        <taxon>Ditrysia</taxon>
        <taxon>Papilionoidea</taxon>
        <taxon>Papilionidae</taxon>
        <taxon>Parnassiinae</taxon>
        <taxon>Parnassini</taxon>
        <taxon>Parnassius</taxon>
        <taxon>Parnassius</taxon>
    </lineage>
</organism>
<keyword evidence="3" id="KW-1185">Reference proteome</keyword>
<dbReference type="AlphaFoldDB" id="A0A8S3X981"/>
<protein>
    <submittedName>
        <fullName evidence="2">(apollo) hypothetical protein</fullName>
    </submittedName>
</protein>
<feature type="region of interest" description="Disordered" evidence="1">
    <location>
        <begin position="18"/>
        <end position="50"/>
    </location>
</feature>
<feature type="compositionally biased region" description="Basic residues" evidence="1">
    <location>
        <begin position="23"/>
        <end position="43"/>
    </location>
</feature>